<keyword evidence="4" id="KW-1185">Reference proteome</keyword>
<dbReference type="SUPFAM" id="SSF117782">
    <property type="entry name" value="YbjQ-like"/>
    <property type="match status" value="3"/>
</dbReference>
<dbReference type="RefSeq" id="WP_148594364.1">
    <property type="nucleotide sequence ID" value="NZ_CP042997.1"/>
</dbReference>
<dbReference type="OrthoDB" id="7169532at2"/>
<dbReference type="Gene3D" id="3.30.110.70">
    <property type="entry name" value="Hypothetical protein apc22750. Chain B"/>
    <property type="match status" value="3"/>
</dbReference>
<organism evidence="3 4">
    <name type="scientific">Aquisphaera giovannonii</name>
    <dbReference type="NCBI Taxonomy" id="406548"/>
    <lineage>
        <taxon>Bacteria</taxon>
        <taxon>Pseudomonadati</taxon>
        <taxon>Planctomycetota</taxon>
        <taxon>Planctomycetia</taxon>
        <taxon>Isosphaerales</taxon>
        <taxon>Isosphaeraceae</taxon>
        <taxon>Aquisphaera</taxon>
    </lineage>
</organism>
<sequence length="378" mass="40420">MLMTGLSGNEIYCLAQLGYGPGNIVVGNSVHSLGLIRGITSGLKTLAGGEIASVTQLIVDGRHAAINRLEQEAQEDKARGLTGVTSDLRQIGNLMEFIALGSSVDGGSPGGPFFSTACTGQDLFCQIDAGYEPRHFVMGNVAYALGIGRGISGGLKMIARRGEIKEFSNMYNHTRHLALERLEAEAAERGCNAVVDIITKILPFGVGVREMLMVGTGSYNPALGQPKIPVTSELTGEELWNLTQLGYAPLRLVLGTSVYALGLAGGIGAFFRSFARGEINSVTRLVYDARENCLDHIRLEAEELRADGVIGVKLFIYELGGGLVEVMAIGTAIRKHASVRTRSDQLIPQAIIRDRDTFFDEPPAVPGAPKARSMNRTT</sequence>
<dbReference type="EMBL" id="CP042997">
    <property type="protein sequence ID" value="QEH34438.1"/>
    <property type="molecule type" value="Genomic_DNA"/>
</dbReference>
<proteinExistence type="inferred from homology"/>
<evidence type="ECO:0000313" key="3">
    <source>
        <dbReference type="EMBL" id="QEH34438.1"/>
    </source>
</evidence>
<protein>
    <recommendedName>
        <fullName evidence="5">Heavy metal-binding domain-containing protein</fullName>
    </recommendedName>
</protein>
<evidence type="ECO:0000313" key="4">
    <source>
        <dbReference type="Proteomes" id="UP000324233"/>
    </source>
</evidence>
<dbReference type="Pfam" id="PF01906">
    <property type="entry name" value="YbjQ_1"/>
    <property type="match status" value="3"/>
</dbReference>
<dbReference type="Proteomes" id="UP000324233">
    <property type="component" value="Chromosome"/>
</dbReference>
<dbReference type="InterPro" id="IPR002765">
    <property type="entry name" value="UPF0145_YbjQ-like"/>
</dbReference>
<dbReference type="KEGG" id="agv:OJF2_29770"/>
<feature type="region of interest" description="Disordered" evidence="2">
    <location>
        <begin position="359"/>
        <end position="378"/>
    </location>
</feature>
<accession>A0A5B9W1N7</accession>
<dbReference type="AlphaFoldDB" id="A0A5B9W1N7"/>
<dbReference type="PANTHER" id="PTHR34068">
    <property type="entry name" value="UPF0145 PROTEIN YBJQ"/>
    <property type="match status" value="1"/>
</dbReference>
<dbReference type="InterPro" id="IPR035439">
    <property type="entry name" value="UPF0145_dom_sf"/>
</dbReference>
<evidence type="ECO:0008006" key="5">
    <source>
        <dbReference type="Google" id="ProtNLM"/>
    </source>
</evidence>
<evidence type="ECO:0000256" key="1">
    <source>
        <dbReference type="ARBA" id="ARBA00010751"/>
    </source>
</evidence>
<dbReference type="PANTHER" id="PTHR34068:SF2">
    <property type="entry name" value="UPF0145 PROTEIN SCO3412"/>
    <property type="match status" value="1"/>
</dbReference>
<gene>
    <name evidence="3" type="ORF">OJF2_29770</name>
</gene>
<reference evidence="3 4" key="1">
    <citation type="submission" date="2019-08" db="EMBL/GenBank/DDBJ databases">
        <title>Deep-cultivation of Planctomycetes and their phenomic and genomic characterization uncovers novel biology.</title>
        <authorList>
            <person name="Wiegand S."/>
            <person name="Jogler M."/>
            <person name="Boedeker C."/>
            <person name="Pinto D."/>
            <person name="Vollmers J."/>
            <person name="Rivas-Marin E."/>
            <person name="Kohn T."/>
            <person name="Peeters S.H."/>
            <person name="Heuer A."/>
            <person name="Rast P."/>
            <person name="Oberbeckmann S."/>
            <person name="Bunk B."/>
            <person name="Jeske O."/>
            <person name="Meyerdierks A."/>
            <person name="Storesund J.E."/>
            <person name="Kallscheuer N."/>
            <person name="Luecker S."/>
            <person name="Lage O.M."/>
            <person name="Pohl T."/>
            <person name="Merkel B.J."/>
            <person name="Hornburger P."/>
            <person name="Mueller R.-W."/>
            <person name="Bruemmer F."/>
            <person name="Labrenz M."/>
            <person name="Spormann A.M."/>
            <person name="Op den Camp H."/>
            <person name="Overmann J."/>
            <person name="Amann R."/>
            <person name="Jetten M.S.M."/>
            <person name="Mascher T."/>
            <person name="Medema M.H."/>
            <person name="Devos D.P."/>
            <person name="Kaster A.-K."/>
            <person name="Ovreas L."/>
            <person name="Rohde M."/>
            <person name="Galperin M.Y."/>
            <person name="Jogler C."/>
        </authorList>
    </citation>
    <scope>NUCLEOTIDE SEQUENCE [LARGE SCALE GENOMIC DNA]</scope>
    <source>
        <strain evidence="3 4">OJF2</strain>
    </source>
</reference>
<comment type="similarity">
    <text evidence="1">Belongs to the UPF0145 family.</text>
</comment>
<evidence type="ECO:0000256" key="2">
    <source>
        <dbReference type="SAM" id="MobiDB-lite"/>
    </source>
</evidence>
<name>A0A5B9W1N7_9BACT</name>